<dbReference type="GeneID" id="54289770"/>
<sequence length="324" mass="33886">MQPKTTLVVHILLVGTAYCAFPKFRPPNEPNVPTVPDIPSFPKPVTPPKPFSPDGNPPAAPVPPEQVQSNMMRLEQTLGRIEEGVDMVVQIVDAILQPASSTSPEEEENTLLPKTTTTTTPPPSTTTSFPSSNFSNCRSYASSLRSCLSARPQFHSLDPSAQAFCACYTSTSTTTPCGTITSTSTSNSAMASAPNPSSIQTISMLALATAAFDAPAAKCRDFFTQQGFANAASVLAGRVQDRLVPGAGFCGAVDAELRRGGNATRTVGGGLPPTLSATSVGGCVVRGQVVVNGAEAGGRRGGGGVWVGFVPWFFLLFLWEFGWG</sequence>
<feature type="region of interest" description="Disordered" evidence="1">
    <location>
        <begin position="99"/>
        <end position="133"/>
    </location>
</feature>
<evidence type="ECO:0008006" key="5">
    <source>
        <dbReference type="Google" id="ProtNLM"/>
    </source>
</evidence>
<feature type="chain" id="PRO_5025456218" description="Extracellular membrane protein CFEM domain-containing protein" evidence="2">
    <location>
        <begin position="20"/>
        <end position="324"/>
    </location>
</feature>
<dbReference type="Proteomes" id="UP000799778">
    <property type="component" value="Unassembled WGS sequence"/>
</dbReference>
<keyword evidence="4" id="KW-1185">Reference proteome</keyword>
<dbReference type="RefSeq" id="XP_033379101.1">
    <property type="nucleotide sequence ID" value="XM_033532373.1"/>
</dbReference>
<evidence type="ECO:0000313" key="4">
    <source>
        <dbReference type="Proteomes" id="UP000799778"/>
    </source>
</evidence>
<name>A0A6A5XCP2_9PLEO</name>
<protein>
    <recommendedName>
        <fullName evidence="5">Extracellular membrane protein CFEM domain-containing protein</fullName>
    </recommendedName>
</protein>
<evidence type="ECO:0000256" key="1">
    <source>
        <dbReference type="SAM" id="MobiDB-lite"/>
    </source>
</evidence>
<evidence type="ECO:0000313" key="3">
    <source>
        <dbReference type="EMBL" id="KAF2010762.1"/>
    </source>
</evidence>
<dbReference type="EMBL" id="ML978075">
    <property type="protein sequence ID" value="KAF2010762.1"/>
    <property type="molecule type" value="Genomic_DNA"/>
</dbReference>
<feature type="region of interest" description="Disordered" evidence="1">
    <location>
        <begin position="40"/>
        <end position="63"/>
    </location>
</feature>
<evidence type="ECO:0000256" key="2">
    <source>
        <dbReference type="SAM" id="SignalP"/>
    </source>
</evidence>
<feature type="signal peptide" evidence="2">
    <location>
        <begin position="1"/>
        <end position="19"/>
    </location>
</feature>
<dbReference type="OrthoDB" id="3799764at2759"/>
<dbReference type="AlphaFoldDB" id="A0A6A5XCP2"/>
<keyword evidence="2" id="KW-0732">Signal</keyword>
<reference evidence="3" key="1">
    <citation type="journal article" date="2020" name="Stud. Mycol.">
        <title>101 Dothideomycetes genomes: a test case for predicting lifestyles and emergence of pathogens.</title>
        <authorList>
            <person name="Haridas S."/>
            <person name="Albert R."/>
            <person name="Binder M."/>
            <person name="Bloem J."/>
            <person name="Labutti K."/>
            <person name="Salamov A."/>
            <person name="Andreopoulos B."/>
            <person name="Baker S."/>
            <person name="Barry K."/>
            <person name="Bills G."/>
            <person name="Bluhm B."/>
            <person name="Cannon C."/>
            <person name="Castanera R."/>
            <person name="Culley D."/>
            <person name="Daum C."/>
            <person name="Ezra D."/>
            <person name="Gonzalez J."/>
            <person name="Henrissat B."/>
            <person name="Kuo A."/>
            <person name="Liang C."/>
            <person name="Lipzen A."/>
            <person name="Lutzoni F."/>
            <person name="Magnuson J."/>
            <person name="Mondo S."/>
            <person name="Nolan M."/>
            <person name="Ohm R."/>
            <person name="Pangilinan J."/>
            <person name="Park H.-J."/>
            <person name="Ramirez L."/>
            <person name="Alfaro M."/>
            <person name="Sun H."/>
            <person name="Tritt A."/>
            <person name="Yoshinaga Y."/>
            <person name="Zwiers L.-H."/>
            <person name="Turgeon B."/>
            <person name="Goodwin S."/>
            <person name="Spatafora J."/>
            <person name="Crous P."/>
            <person name="Grigoriev I."/>
        </authorList>
    </citation>
    <scope>NUCLEOTIDE SEQUENCE</scope>
    <source>
        <strain evidence="3">CBS 175.79</strain>
    </source>
</reference>
<proteinExistence type="predicted"/>
<feature type="compositionally biased region" description="Low complexity" evidence="1">
    <location>
        <begin position="115"/>
        <end position="133"/>
    </location>
</feature>
<accession>A0A6A5XCP2</accession>
<organism evidence="3 4">
    <name type="scientific">Aaosphaeria arxii CBS 175.79</name>
    <dbReference type="NCBI Taxonomy" id="1450172"/>
    <lineage>
        <taxon>Eukaryota</taxon>
        <taxon>Fungi</taxon>
        <taxon>Dikarya</taxon>
        <taxon>Ascomycota</taxon>
        <taxon>Pezizomycotina</taxon>
        <taxon>Dothideomycetes</taxon>
        <taxon>Pleosporomycetidae</taxon>
        <taxon>Pleosporales</taxon>
        <taxon>Pleosporales incertae sedis</taxon>
        <taxon>Aaosphaeria</taxon>
    </lineage>
</organism>
<gene>
    <name evidence="3" type="ORF">BU24DRAFT_466541</name>
</gene>